<feature type="compositionally biased region" description="Basic and acidic residues" evidence="5">
    <location>
        <begin position="1"/>
        <end position="11"/>
    </location>
</feature>
<evidence type="ECO:0000256" key="3">
    <source>
        <dbReference type="ARBA" id="ARBA00022833"/>
    </source>
</evidence>
<feature type="compositionally biased region" description="Basic and acidic residues" evidence="5">
    <location>
        <begin position="74"/>
        <end position="96"/>
    </location>
</feature>
<evidence type="ECO:0000256" key="5">
    <source>
        <dbReference type="SAM" id="MobiDB-lite"/>
    </source>
</evidence>
<dbReference type="InterPro" id="IPR013083">
    <property type="entry name" value="Znf_RING/FYVE/PHD"/>
</dbReference>
<dbReference type="InterPro" id="IPR038765">
    <property type="entry name" value="Papain-like_cys_pep_sf"/>
</dbReference>
<evidence type="ECO:0000256" key="1">
    <source>
        <dbReference type="ARBA" id="ARBA00022723"/>
    </source>
</evidence>
<evidence type="ECO:0000256" key="4">
    <source>
        <dbReference type="PROSITE-ProRule" id="PRU00146"/>
    </source>
</evidence>
<dbReference type="InterPro" id="IPR001965">
    <property type="entry name" value="Znf_PHD"/>
</dbReference>
<keyword evidence="1" id="KW-0479">Metal-binding</keyword>
<evidence type="ECO:0000313" key="7">
    <source>
        <dbReference type="EMBL" id="KAI2647450.1"/>
    </source>
</evidence>
<evidence type="ECO:0000256" key="2">
    <source>
        <dbReference type="ARBA" id="ARBA00022771"/>
    </source>
</evidence>
<dbReference type="EMBL" id="JACTAM010000334">
    <property type="protein sequence ID" value="KAI2647450.1"/>
    <property type="molecule type" value="Genomic_DNA"/>
</dbReference>
<keyword evidence="8" id="KW-1185">Reference proteome</keyword>
<dbReference type="Proteomes" id="UP000830375">
    <property type="component" value="Unassembled WGS sequence"/>
</dbReference>
<dbReference type="SMART" id="SM00249">
    <property type="entry name" value="PHD"/>
    <property type="match status" value="1"/>
</dbReference>
<dbReference type="SUPFAM" id="SSF57903">
    <property type="entry name" value="FYVE/PHD zinc finger"/>
    <property type="match status" value="1"/>
</dbReference>
<evidence type="ECO:0000313" key="8">
    <source>
        <dbReference type="Proteomes" id="UP000830375"/>
    </source>
</evidence>
<dbReference type="InterPro" id="IPR019787">
    <property type="entry name" value="Znf_PHD-finger"/>
</dbReference>
<dbReference type="Gene3D" id="3.40.395.10">
    <property type="entry name" value="Adenoviral Proteinase, Chain A"/>
    <property type="match status" value="1"/>
</dbReference>
<dbReference type="Pfam" id="PF00628">
    <property type="entry name" value="PHD"/>
    <property type="match status" value="1"/>
</dbReference>
<feature type="compositionally biased region" description="Basic and acidic residues" evidence="5">
    <location>
        <begin position="20"/>
        <end position="64"/>
    </location>
</feature>
<proteinExistence type="predicted"/>
<protein>
    <submittedName>
        <fullName evidence="7">120.7 kDa protein in NOF-FB transposable element</fullName>
    </submittedName>
</protein>
<feature type="domain" description="PHD-type" evidence="6">
    <location>
        <begin position="974"/>
        <end position="1022"/>
    </location>
</feature>
<keyword evidence="3" id="KW-0862">Zinc</keyword>
<dbReference type="InterPro" id="IPR011011">
    <property type="entry name" value="Znf_FYVE_PHD"/>
</dbReference>
<feature type="compositionally biased region" description="Basic and acidic residues" evidence="5">
    <location>
        <begin position="135"/>
        <end position="156"/>
    </location>
</feature>
<feature type="region of interest" description="Disordered" evidence="5">
    <location>
        <begin position="1"/>
        <end position="162"/>
    </location>
</feature>
<dbReference type="PANTHER" id="PTHR34718:SF2">
    <property type="entry name" value="PHD-TYPE DOMAIN-CONTAINING PROTEIN"/>
    <property type="match status" value="1"/>
</dbReference>
<keyword evidence="2 4" id="KW-0863">Zinc-finger</keyword>
<reference evidence="7 8" key="1">
    <citation type="submission" date="2022-01" db="EMBL/GenBank/DDBJ databases">
        <title>A high-quality chromosome-level genome assembly of rohu carp, Labeo rohita.</title>
        <authorList>
            <person name="Arick M.A. II"/>
            <person name="Hsu C.-Y."/>
            <person name="Magbanua Z."/>
            <person name="Pechanova O."/>
            <person name="Grover C."/>
            <person name="Miller E."/>
            <person name="Thrash A."/>
            <person name="Ezzel L."/>
            <person name="Alam S."/>
            <person name="Benzie J."/>
            <person name="Hamilton M."/>
            <person name="Karsi A."/>
            <person name="Lawrence M.L."/>
            <person name="Peterson D.G."/>
        </authorList>
    </citation>
    <scope>NUCLEOTIDE SEQUENCE [LARGE SCALE GENOMIC DNA]</scope>
    <source>
        <strain evidence="8">BAU-BD-2019</strain>
        <tissue evidence="7">Blood</tissue>
    </source>
</reference>
<accession>A0ABQ8L9T8</accession>
<gene>
    <name evidence="7" type="ORF">H4Q32_024769</name>
</gene>
<dbReference type="InterPro" id="IPR019786">
    <property type="entry name" value="Zinc_finger_PHD-type_CS"/>
</dbReference>
<dbReference type="PROSITE" id="PS01359">
    <property type="entry name" value="ZF_PHD_1"/>
    <property type="match status" value="1"/>
</dbReference>
<comment type="caution">
    <text evidence="7">The sequence shown here is derived from an EMBL/GenBank/DDBJ whole genome shotgun (WGS) entry which is preliminary data.</text>
</comment>
<sequence>MHIFSKQDEQSKAQGSWDIFTKDVKDDSPCAEKRSESSDEKEASEIKSGSEVRHDHDVEDRPCGELKSSLDGSDVGHWESPILERDDESSFEKDTLPESDAANKSHLKKPETQQLESPFPDQKDSCENLTTALKDSPHAENELESLSQKDNDKESDLAESTYISTESSEAEEKFFQCSLPQDPCFFFIDKKEWQDLRKHQIGRCFFQGLQWTNVIAKGIRSIHPYCSFGFKRHSVKTLQSLKNTPLFKCTGYCQFEDCPVNVTVQVTDEVTLKAAVLFTGGDVCHSTTELKRRPVRADARTSVGETLESKLPRSVYLDSMQKLPEMVMQSGCRDEAPTKEVLKTISWSQRQLKRPHSNELLSLQMLIDEKKGSENEVLQRVMMLPKGIMLWSKKTLSVFYKRCKEDIVYLDATGSIIQKGSSTSPPYYVYELVVRNPSKGASPLPVATYLTCDHTTASVTYFLQAFQTDMMKLYGKKAVKRPIMIICDGSLVILNSISLTFCKLSLEDLLQKYFEVITGQYQAERFDLPILHRCLSHIMKNAKDLCKNMQRHYKLGMHTFGLLACSTCLKQMDEVLLSATVVFSSPCSGDNVEKHYNNLVVLMQQVGKLEIEEQNIVAEDYKNFTQDNRTQGIMEKSQWDLKKIRFQRRRLTRLDDFVMIYQRMHDAQLREYEDTERSRKKLFRVEMEQWKKKTQKHKGVYVSPLVKGLPFKDVKSKYSTSQAETKGSSADQMYVEPKTLEQTEKQRKKAPVKNIRRRRSKIEGPIWDMLKPSEITAPRRLSRPPKVTMLQQILHQDFWLTSDIIDLASYIMAKDNVHIDGFQSVLPFSAIATGGIVGTPKNTFVQILHIRQNHWITVSNLFCGENQLTVYDSKSAPLDQRTLQTLSWMIRPQSEHFYVLQPAVQQQSNLSNCGVFSVAFAYALCKGHPPEVCMFNEGRMRSQLYASLTKNSITFSIKTRKSEAQANVTETAVPVYCVCRTAHYKELMVQCCSCQQWYHPTCVHIPKTVIGTDQVWQCVTCH</sequence>
<dbReference type="PROSITE" id="PS50016">
    <property type="entry name" value="ZF_PHD_2"/>
    <property type="match status" value="1"/>
</dbReference>
<dbReference type="PANTHER" id="PTHR34718">
    <property type="entry name" value="PHD-TYPE DOMAIN-CONTAINING PROTEIN"/>
    <property type="match status" value="1"/>
</dbReference>
<organism evidence="7 8">
    <name type="scientific">Labeo rohita</name>
    <name type="common">Indian major carp</name>
    <name type="synonym">Cyprinus rohita</name>
    <dbReference type="NCBI Taxonomy" id="84645"/>
    <lineage>
        <taxon>Eukaryota</taxon>
        <taxon>Metazoa</taxon>
        <taxon>Chordata</taxon>
        <taxon>Craniata</taxon>
        <taxon>Vertebrata</taxon>
        <taxon>Euteleostomi</taxon>
        <taxon>Actinopterygii</taxon>
        <taxon>Neopterygii</taxon>
        <taxon>Teleostei</taxon>
        <taxon>Ostariophysi</taxon>
        <taxon>Cypriniformes</taxon>
        <taxon>Cyprinidae</taxon>
        <taxon>Labeoninae</taxon>
        <taxon>Labeonini</taxon>
        <taxon>Labeo</taxon>
    </lineage>
</organism>
<dbReference type="Gene3D" id="3.30.40.10">
    <property type="entry name" value="Zinc/RING finger domain, C3HC4 (zinc finger)"/>
    <property type="match status" value="1"/>
</dbReference>
<dbReference type="CDD" id="cd15489">
    <property type="entry name" value="PHD_SF"/>
    <property type="match status" value="1"/>
</dbReference>
<evidence type="ECO:0000259" key="6">
    <source>
        <dbReference type="PROSITE" id="PS50016"/>
    </source>
</evidence>
<dbReference type="SUPFAM" id="SSF54001">
    <property type="entry name" value="Cysteine proteinases"/>
    <property type="match status" value="1"/>
</dbReference>
<name>A0ABQ8L9T8_LABRO</name>